<dbReference type="InterPro" id="IPR043738">
    <property type="entry name" value="DUF5683"/>
</dbReference>
<sequence>MKNLILYILIIIPFFAFAQEEKTDSIIVATEEIVQVTNSVIQDSASIDHLTFRNPMRAALYSAVLPGMGQIYNKKWWKAPLVWGVLGVGAGFVIYYNNLYKEARGYYLDKLYGTPISELGIANLTKEQLATIQDDRKRTRDYAIALTALGYMLNILDATVDAHLYGINKDPDLSFQPIIIQNLNTTELALGLGVSYKF</sequence>
<evidence type="ECO:0000256" key="1">
    <source>
        <dbReference type="SAM" id="Phobius"/>
    </source>
</evidence>
<dbReference type="RefSeq" id="WP_084017129.1">
    <property type="nucleotide sequence ID" value="NZ_FWXS01000004.1"/>
</dbReference>
<keyword evidence="1" id="KW-0812">Transmembrane</keyword>
<keyword evidence="4" id="KW-1185">Reference proteome</keyword>
<protein>
    <recommendedName>
        <fullName evidence="2">DUF5683 domain-containing protein</fullName>
    </recommendedName>
</protein>
<proteinExistence type="predicted"/>
<dbReference type="AlphaFoldDB" id="A0A1W2AJL0"/>
<name>A0A1W2AJL0_9FLAO</name>
<evidence type="ECO:0000313" key="4">
    <source>
        <dbReference type="Proteomes" id="UP000192393"/>
    </source>
</evidence>
<keyword evidence="1" id="KW-1133">Transmembrane helix</keyword>
<dbReference type="STRING" id="1434700.SAMN06296427_104219"/>
<feature type="transmembrane region" description="Helical" evidence="1">
    <location>
        <begin position="81"/>
        <end position="100"/>
    </location>
</feature>
<dbReference type="OrthoDB" id="9813910at2"/>
<organism evidence="3 4">
    <name type="scientific">Moheibacter sediminis</name>
    <dbReference type="NCBI Taxonomy" id="1434700"/>
    <lineage>
        <taxon>Bacteria</taxon>
        <taxon>Pseudomonadati</taxon>
        <taxon>Bacteroidota</taxon>
        <taxon>Flavobacteriia</taxon>
        <taxon>Flavobacteriales</taxon>
        <taxon>Weeksellaceae</taxon>
        <taxon>Moheibacter</taxon>
    </lineage>
</organism>
<keyword evidence="1" id="KW-0472">Membrane</keyword>
<accession>A0A1W2AJL0</accession>
<evidence type="ECO:0000259" key="2">
    <source>
        <dbReference type="Pfam" id="PF18935"/>
    </source>
</evidence>
<gene>
    <name evidence="3" type="ORF">SAMN06296427_104219</name>
</gene>
<dbReference type="EMBL" id="FWXS01000004">
    <property type="protein sequence ID" value="SMC60750.1"/>
    <property type="molecule type" value="Genomic_DNA"/>
</dbReference>
<reference evidence="3 4" key="1">
    <citation type="submission" date="2017-04" db="EMBL/GenBank/DDBJ databases">
        <authorList>
            <person name="Afonso C.L."/>
            <person name="Miller P.J."/>
            <person name="Scott M.A."/>
            <person name="Spackman E."/>
            <person name="Goraichik I."/>
            <person name="Dimitrov K.M."/>
            <person name="Suarez D.L."/>
            <person name="Swayne D.E."/>
        </authorList>
    </citation>
    <scope>NUCLEOTIDE SEQUENCE [LARGE SCALE GENOMIC DNA]</scope>
    <source>
        <strain evidence="3 4">CGMCC 1.12708</strain>
    </source>
</reference>
<feature type="domain" description="DUF5683" evidence="2">
    <location>
        <begin position="53"/>
        <end position="198"/>
    </location>
</feature>
<dbReference type="Proteomes" id="UP000192393">
    <property type="component" value="Unassembled WGS sequence"/>
</dbReference>
<dbReference type="Pfam" id="PF18935">
    <property type="entry name" value="DUF5683"/>
    <property type="match status" value="1"/>
</dbReference>
<evidence type="ECO:0000313" key="3">
    <source>
        <dbReference type="EMBL" id="SMC60750.1"/>
    </source>
</evidence>